<feature type="transmembrane region" description="Helical" evidence="8">
    <location>
        <begin position="256"/>
        <end position="284"/>
    </location>
</feature>
<name>A0ABW2KYE1_9PROT</name>
<dbReference type="Proteomes" id="UP001596456">
    <property type="component" value="Unassembled WGS sequence"/>
</dbReference>
<feature type="transmembrane region" description="Helical" evidence="8">
    <location>
        <begin position="296"/>
        <end position="318"/>
    </location>
</feature>
<evidence type="ECO:0000256" key="1">
    <source>
        <dbReference type="ARBA" id="ARBA00004651"/>
    </source>
</evidence>
<keyword evidence="7 8" id="KW-0472">Membrane</keyword>
<reference evidence="10" key="1">
    <citation type="journal article" date="2019" name="Int. J. Syst. Evol. Microbiol.">
        <title>The Global Catalogue of Microorganisms (GCM) 10K type strain sequencing project: providing services to taxonomists for standard genome sequencing and annotation.</title>
        <authorList>
            <consortium name="The Broad Institute Genomics Platform"/>
            <consortium name="The Broad Institute Genome Sequencing Center for Infectious Disease"/>
            <person name="Wu L."/>
            <person name="Ma J."/>
        </authorList>
    </citation>
    <scope>NUCLEOTIDE SEQUENCE [LARGE SCALE GENOMIC DNA]</scope>
    <source>
        <strain evidence="10">CGMCC 1.16275</strain>
    </source>
</reference>
<evidence type="ECO:0000256" key="7">
    <source>
        <dbReference type="ARBA" id="ARBA00023136"/>
    </source>
</evidence>
<organism evidence="9 10">
    <name type="scientific">Rhodocista pekingensis</name>
    <dbReference type="NCBI Taxonomy" id="201185"/>
    <lineage>
        <taxon>Bacteria</taxon>
        <taxon>Pseudomonadati</taxon>
        <taxon>Pseudomonadota</taxon>
        <taxon>Alphaproteobacteria</taxon>
        <taxon>Rhodospirillales</taxon>
        <taxon>Azospirillaceae</taxon>
        <taxon>Rhodocista</taxon>
    </lineage>
</organism>
<feature type="transmembrane region" description="Helical" evidence="8">
    <location>
        <begin position="26"/>
        <end position="46"/>
    </location>
</feature>
<dbReference type="EMBL" id="JBHTCM010000026">
    <property type="protein sequence ID" value="MFC7335086.1"/>
    <property type="molecule type" value="Genomic_DNA"/>
</dbReference>
<feature type="transmembrane region" description="Helical" evidence="8">
    <location>
        <begin position="161"/>
        <end position="183"/>
    </location>
</feature>
<dbReference type="InterPro" id="IPR037294">
    <property type="entry name" value="ABC_BtuC-like"/>
</dbReference>
<evidence type="ECO:0000256" key="6">
    <source>
        <dbReference type="ARBA" id="ARBA00022989"/>
    </source>
</evidence>
<feature type="transmembrane region" description="Helical" evidence="8">
    <location>
        <begin position="108"/>
        <end position="128"/>
    </location>
</feature>
<comment type="caution">
    <text evidence="9">The sequence shown here is derived from an EMBL/GenBank/DDBJ whole genome shotgun (WGS) entry which is preliminary data.</text>
</comment>
<evidence type="ECO:0000256" key="5">
    <source>
        <dbReference type="ARBA" id="ARBA00022692"/>
    </source>
</evidence>
<evidence type="ECO:0000313" key="10">
    <source>
        <dbReference type="Proteomes" id="UP001596456"/>
    </source>
</evidence>
<evidence type="ECO:0000256" key="8">
    <source>
        <dbReference type="SAM" id="Phobius"/>
    </source>
</evidence>
<evidence type="ECO:0000256" key="3">
    <source>
        <dbReference type="ARBA" id="ARBA00022448"/>
    </source>
</evidence>
<dbReference type="InterPro" id="IPR000522">
    <property type="entry name" value="ABC_transptr_permease_BtuC"/>
</dbReference>
<feature type="transmembrane region" description="Helical" evidence="8">
    <location>
        <begin position="134"/>
        <end position="154"/>
    </location>
</feature>
<feature type="transmembrane region" description="Helical" evidence="8">
    <location>
        <begin position="211"/>
        <end position="227"/>
    </location>
</feature>
<evidence type="ECO:0000256" key="2">
    <source>
        <dbReference type="ARBA" id="ARBA00007935"/>
    </source>
</evidence>
<keyword evidence="5 8" id="KW-0812">Transmembrane</keyword>
<comment type="similarity">
    <text evidence="2">Belongs to the binding-protein-dependent transport system permease family. FecCD subfamily.</text>
</comment>
<protein>
    <submittedName>
        <fullName evidence="9">FecCD family ABC transporter permease</fullName>
    </submittedName>
</protein>
<keyword evidence="10" id="KW-1185">Reference proteome</keyword>
<dbReference type="SUPFAM" id="SSF81345">
    <property type="entry name" value="ABC transporter involved in vitamin B12 uptake, BtuC"/>
    <property type="match status" value="1"/>
</dbReference>
<feature type="transmembrane region" description="Helical" evidence="8">
    <location>
        <begin position="324"/>
        <end position="342"/>
    </location>
</feature>
<comment type="subcellular location">
    <subcellularLocation>
        <location evidence="1">Cell membrane</location>
        <topology evidence="1">Multi-pass membrane protein</topology>
    </subcellularLocation>
</comment>
<proteinExistence type="inferred from homology"/>
<keyword evidence="4" id="KW-1003">Cell membrane</keyword>
<dbReference type="PANTHER" id="PTHR30472:SF25">
    <property type="entry name" value="ABC TRANSPORTER PERMEASE PROTEIN MJ0876-RELATED"/>
    <property type="match status" value="1"/>
</dbReference>
<dbReference type="RefSeq" id="WP_377360627.1">
    <property type="nucleotide sequence ID" value="NZ_JBHTCM010000026.1"/>
</dbReference>
<dbReference type="Gene3D" id="1.10.3470.10">
    <property type="entry name" value="ABC transporter involved in vitamin B12 uptake, BtuC"/>
    <property type="match status" value="1"/>
</dbReference>
<evidence type="ECO:0000256" key="4">
    <source>
        <dbReference type="ARBA" id="ARBA00022475"/>
    </source>
</evidence>
<sequence>MTAAAADRARLRGDLPGAARPREDGLLLAGLGLLLAALFLVSLLVGPAPVPPGQILAGLAGRGDPAVVLVAQEVRLPRALLGALVGAGLGMAGAALQGFLRNPLADPGLVGASASASFGAVLVLYFGLSAQLALAMPLAGMAGAGCGMALILMLAGRQASVLSLILAGVAVQTLAGALTSLALNLAPNPHAALEIAFWLLGSLTDRTRDHVLLAAPFLLVGMAMLARERHSLDALGLGERTAASLGVDVAALRRRIVLGTVLAVGPGVAVTGAIGFIGLVVPHLLRPFVGHEPGRLLLPSALAGGALLLAADILVRLVPTNDELKLGVVTGLIGAPFFLLLLNRLRAEVR</sequence>
<accession>A0ABW2KYE1</accession>
<keyword evidence="6 8" id="KW-1133">Transmembrane helix</keyword>
<gene>
    <name evidence="9" type="ORF">ACFQPS_18105</name>
</gene>
<feature type="transmembrane region" description="Helical" evidence="8">
    <location>
        <begin position="79"/>
        <end position="96"/>
    </location>
</feature>
<keyword evidence="3" id="KW-0813">Transport</keyword>
<dbReference type="PANTHER" id="PTHR30472">
    <property type="entry name" value="FERRIC ENTEROBACTIN TRANSPORT SYSTEM PERMEASE PROTEIN"/>
    <property type="match status" value="1"/>
</dbReference>
<evidence type="ECO:0000313" key="9">
    <source>
        <dbReference type="EMBL" id="MFC7335086.1"/>
    </source>
</evidence>
<dbReference type="Pfam" id="PF01032">
    <property type="entry name" value="FecCD"/>
    <property type="match status" value="1"/>
</dbReference>
<dbReference type="CDD" id="cd06550">
    <property type="entry name" value="TM_ABC_iron-siderophores_like"/>
    <property type="match status" value="1"/>
</dbReference>